<name>A0A2M8LRG8_9ACTN</name>
<dbReference type="EMBL" id="PGGW01000069">
    <property type="protein sequence ID" value="PJE94548.1"/>
    <property type="molecule type" value="Genomic_DNA"/>
</dbReference>
<keyword evidence="2" id="KW-1185">Reference proteome</keyword>
<gene>
    <name evidence="1" type="ORF">CUT44_30555</name>
</gene>
<reference evidence="1 2" key="1">
    <citation type="submission" date="2017-11" db="EMBL/GenBank/DDBJ databases">
        <title>Streptomyces carmine sp. nov., a novel actinomycete isolated from Sophora alopecuroides in Xinjiang, China.</title>
        <authorList>
            <person name="Wang Y."/>
            <person name="Luo X."/>
            <person name="Wan C."/>
            <person name="Zhang L."/>
        </authorList>
    </citation>
    <scope>NUCLEOTIDE SEQUENCE [LARGE SCALE GENOMIC DNA]</scope>
    <source>
        <strain evidence="1 2">TRM SA0054</strain>
    </source>
</reference>
<evidence type="ECO:0000313" key="1">
    <source>
        <dbReference type="EMBL" id="PJE94548.1"/>
    </source>
</evidence>
<accession>A0A2M8LRG8</accession>
<proteinExistence type="predicted"/>
<evidence type="ECO:0000313" key="2">
    <source>
        <dbReference type="Proteomes" id="UP000230407"/>
    </source>
</evidence>
<organism evidence="1 2">
    <name type="scientific">Streptomyces carminius</name>
    <dbReference type="NCBI Taxonomy" id="2665496"/>
    <lineage>
        <taxon>Bacteria</taxon>
        <taxon>Bacillati</taxon>
        <taxon>Actinomycetota</taxon>
        <taxon>Actinomycetes</taxon>
        <taxon>Kitasatosporales</taxon>
        <taxon>Streptomycetaceae</taxon>
        <taxon>Streptomyces</taxon>
    </lineage>
</organism>
<dbReference type="AlphaFoldDB" id="A0A2M8LRG8"/>
<comment type="caution">
    <text evidence="1">The sequence shown here is derived from an EMBL/GenBank/DDBJ whole genome shotgun (WGS) entry which is preliminary data.</text>
</comment>
<protein>
    <submittedName>
        <fullName evidence="1">Uncharacterized protein</fullName>
    </submittedName>
</protein>
<sequence length="154" mass="17370">MVRFAPYGFRATYHHLRTSAGIPRRPDRDPESLVRAVEELHAARLVWLTAETEYAARRTREKHAGRRRPAAGDVWRARQRGCDRIAYCPDPGRHPTEPLPVVVRRVLRGLAEPPGSGDRPVCRVCAGPTATVPWSVGYWTHLLCAECGVSLRRE</sequence>
<dbReference type="Proteomes" id="UP000230407">
    <property type="component" value="Unassembled WGS sequence"/>
</dbReference>